<dbReference type="InterPro" id="IPR003356">
    <property type="entry name" value="DNA_methylase_A-5"/>
</dbReference>
<dbReference type="eggNOG" id="COG0827">
    <property type="taxonomic scope" value="Bacteria"/>
</dbReference>
<proteinExistence type="predicted"/>
<evidence type="ECO:0000259" key="1">
    <source>
        <dbReference type="Pfam" id="PF02384"/>
    </source>
</evidence>
<dbReference type="PIRSF" id="PIRSF026567">
    <property type="entry name" value="Adenine_mtase_bact_prd"/>
    <property type="match status" value="1"/>
</dbReference>
<dbReference type="Pfam" id="PF02384">
    <property type="entry name" value="N6_Mtase"/>
    <property type="match status" value="1"/>
</dbReference>
<dbReference type="CDD" id="cd02440">
    <property type="entry name" value="AdoMet_MTases"/>
    <property type="match status" value="1"/>
</dbReference>
<comment type="caution">
    <text evidence="2">The sequence shown here is derived from an EMBL/GenBank/DDBJ whole genome shotgun (WGS) entry which is preliminary data.</text>
</comment>
<dbReference type="InterPro" id="IPR052933">
    <property type="entry name" value="DNA_Protect_Modify"/>
</dbReference>
<organism evidence="2 3">
    <name type="scientific">Staphylococcus massiliensis S46</name>
    <dbReference type="NCBI Taxonomy" id="1229783"/>
    <lineage>
        <taxon>Bacteria</taxon>
        <taxon>Bacillati</taxon>
        <taxon>Bacillota</taxon>
        <taxon>Bacilli</taxon>
        <taxon>Bacillales</taxon>
        <taxon>Staphylococcaceae</taxon>
        <taxon>Staphylococcus</taxon>
    </lineage>
</organism>
<dbReference type="SUPFAM" id="SSF53335">
    <property type="entry name" value="S-adenosyl-L-methionine-dependent methyltransferases"/>
    <property type="match status" value="1"/>
</dbReference>
<evidence type="ECO:0000313" key="2">
    <source>
        <dbReference type="EMBL" id="EKU50218.1"/>
    </source>
</evidence>
<dbReference type="InterPro" id="IPR016843">
    <property type="entry name" value="S-AdoMet-dep_Ade-MeTrfase_prd"/>
</dbReference>
<dbReference type="InterPro" id="IPR029063">
    <property type="entry name" value="SAM-dependent_MTases_sf"/>
</dbReference>
<dbReference type="AlphaFoldDB" id="K9AS05"/>
<dbReference type="PATRIC" id="fig|1229783.3.peg.245"/>
<reference evidence="2 3" key="1">
    <citation type="journal article" date="2013" name="Genome Announc.">
        <title>Genome Sequence of Staphylococcus massiliensis Strain S46, Isolated from the Surface of Healthy Human Skin.</title>
        <authorList>
            <person name="Srivastav R."/>
            <person name="Singh A."/>
            <person name="Jangir P.K."/>
            <person name="Kumari C."/>
            <person name="Muduli S."/>
            <person name="Sharma R."/>
        </authorList>
    </citation>
    <scope>NUCLEOTIDE SEQUENCE [LARGE SCALE GENOMIC DNA]</scope>
    <source>
        <strain evidence="2 3">S46</strain>
    </source>
</reference>
<dbReference type="GO" id="GO:0008170">
    <property type="term" value="F:N-methyltransferase activity"/>
    <property type="evidence" value="ECO:0007669"/>
    <property type="project" value="InterPro"/>
</dbReference>
<dbReference type="EMBL" id="AMSQ01000002">
    <property type="protein sequence ID" value="EKU50218.1"/>
    <property type="molecule type" value="Genomic_DNA"/>
</dbReference>
<dbReference type="Proteomes" id="UP000009885">
    <property type="component" value="Unassembled WGS sequence"/>
</dbReference>
<dbReference type="PANTHER" id="PTHR41313">
    <property type="entry name" value="ADENINE-SPECIFIC METHYLTRANSFERASE"/>
    <property type="match status" value="1"/>
</dbReference>
<feature type="domain" description="DNA methylase adenine-specific" evidence="1">
    <location>
        <begin position="81"/>
        <end position="286"/>
    </location>
</feature>
<gene>
    <name evidence="2" type="ORF">C273_01200</name>
</gene>
<evidence type="ECO:0000313" key="3">
    <source>
        <dbReference type="Proteomes" id="UP000009885"/>
    </source>
</evidence>
<dbReference type="GO" id="GO:0003677">
    <property type="term" value="F:DNA binding"/>
    <property type="evidence" value="ECO:0007669"/>
    <property type="project" value="InterPro"/>
</dbReference>
<dbReference type="STRING" id="1229783.C273_01200"/>
<dbReference type="PANTHER" id="PTHR41313:SF1">
    <property type="entry name" value="DNA METHYLASE ADENINE-SPECIFIC DOMAIN-CONTAINING PROTEIN"/>
    <property type="match status" value="1"/>
</dbReference>
<keyword evidence="3" id="KW-1185">Reference proteome</keyword>
<dbReference type="Gene3D" id="3.40.50.150">
    <property type="entry name" value="Vaccinia Virus protein VP39"/>
    <property type="match status" value="1"/>
</dbReference>
<accession>K9AS05</accession>
<name>K9AS05_9STAP</name>
<sequence length="313" mass="36118">MSQEKTIMERLFQHLDDRTKAYNKENGQSFMENLGLAMEDVYKNHRDMLEQATLQDRRKAFQFAYLSLMQEEEIQANHQITPDSIGLILGYLVKQFSKDRDELHIADLGAGSGHLSAAVHEILTETTIMHHLVEVDPVLSRVSVHLANFLEIPFDVYPQDVLMPLPFEEADMVIGDLPIGYYPVDERSQDYKLGFEEGHSYAHYLFIEQAIDTLRDEGYAFLVVPSQLFEGENVKQLEKYIATETEMQAFLHLPKSLFKSERAQKSILILQKKTPGKTRAVEVFLANIPDFKSPQLFQNFLAELTEWYDKNHS</sequence>
<protein>
    <recommendedName>
        <fullName evidence="1">DNA methylase adenine-specific domain-containing protein</fullName>
    </recommendedName>
</protein>
<dbReference type="RefSeq" id="WP_009381931.1">
    <property type="nucleotide sequence ID" value="NZ_AMSQ01000002.1"/>
</dbReference>
<dbReference type="OrthoDB" id="9788159at2"/>